<evidence type="ECO:0000256" key="1">
    <source>
        <dbReference type="ARBA" id="ARBA00022801"/>
    </source>
</evidence>
<reference evidence="4" key="1">
    <citation type="journal article" date="2014" name="Nat. Commun.">
        <title>The rainbow trout genome provides novel insights into evolution after whole-genome duplication in vertebrates.</title>
        <authorList>
            <person name="Berthelot C."/>
            <person name="Brunet F."/>
            <person name="Chalopin D."/>
            <person name="Juanchich A."/>
            <person name="Bernard M."/>
            <person name="Noel B."/>
            <person name="Bento P."/>
            <person name="Da Silva C."/>
            <person name="Labadie K."/>
            <person name="Alberti A."/>
            <person name="Aury J.M."/>
            <person name="Louis A."/>
            <person name="Dehais P."/>
            <person name="Bardou P."/>
            <person name="Montfort J."/>
            <person name="Klopp C."/>
            <person name="Cabau C."/>
            <person name="Gaspin C."/>
            <person name="Thorgaard G.H."/>
            <person name="Boussaha M."/>
            <person name="Quillet E."/>
            <person name="Guyomard R."/>
            <person name="Galiana D."/>
            <person name="Bobe J."/>
            <person name="Volff J.N."/>
            <person name="Genet C."/>
            <person name="Wincker P."/>
            <person name="Jaillon O."/>
            <person name="Roest Crollius H."/>
            <person name="Guiguen Y."/>
        </authorList>
    </citation>
    <scope>NUCLEOTIDE SEQUENCE [LARGE SCALE GENOMIC DNA]</scope>
</reference>
<name>A0A060Z1S9_ONCMY</name>
<dbReference type="PROSITE" id="PS50297">
    <property type="entry name" value="ANK_REP_REGION"/>
    <property type="match status" value="1"/>
</dbReference>
<dbReference type="GO" id="GO:0005739">
    <property type="term" value="C:mitochondrion"/>
    <property type="evidence" value="ECO:0007669"/>
    <property type="project" value="TreeGrafter"/>
</dbReference>
<dbReference type="Gene3D" id="1.25.40.20">
    <property type="entry name" value="Ankyrin repeat-containing domain"/>
    <property type="match status" value="1"/>
</dbReference>
<reference evidence="4" key="2">
    <citation type="submission" date="2014-03" db="EMBL/GenBank/DDBJ databases">
        <authorList>
            <person name="Genoscope - CEA"/>
        </authorList>
    </citation>
    <scope>NUCLEOTIDE SEQUENCE</scope>
</reference>
<dbReference type="PROSITE" id="PS50088">
    <property type="entry name" value="ANK_REPEAT"/>
    <property type="match status" value="2"/>
</dbReference>
<dbReference type="SMART" id="SM00248">
    <property type="entry name" value="ANK"/>
    <property type="match status" value="2"/>
</dbReference>
<feature type="compositionally biased region" description="Basic and acidic residues" evidence="3">
    <location>
        <begin position="96"/>
        <end position="112"/>
    </location>
</feature>
<dbReference type="Proteomes" id="UP000193380">
    <property type="component" value="Unassembled WGS sequence"/>
</dbReference>
<dbReference type="GO" id="GO:0052816">
    <property type="term" value="F:long-chain fatty acyl-CoA hydrolase activity"/>
    <property type="evidence" value="ECO:0007669"/>
    <property type="project" value="TreeGrafter"/>
</dbReference>
<feature type="region of interest" description="Disordered" evidence="3">
    <location>
        <begin position="145"/>
        <end position="197"/>
    </location>
</feature>
<evidence type="ECO:0000256" key="2">
    <source>
        <dbReference type="PROSITE-ProRule" id="PRU00023"/>
    </source>
</evidence>
<feature type="region of interest" description="Disordered" evidence="3">
    <location>
        <begin position="91"/>
        <end position="127"/>
    </location>
</feature>
<dbReference type="GO" id="GO:2000304">
    <property type="term" value="P:positive regulation of ceramide biosynthetic process"/>
    <property type="evidence" value="ECO:0007669"/>
    <property type="project" value="TreeGrafter"/>
</dbReference>
<dbReference type="PaxDb" id="8022-A0A060Z1S9"/>
<feature type="repeat" description="ANK" evidence="2">
    <location>
        <begin position="18"/>
        <end position="50"/>
    </location>
</feature>
<evidence type="ECO:0000256" key="3">
    <source>
        <dbReference type="SAM" id="MobiDB-lite"/>
    </source>
</evidence>
<dbReference type="InterPro" id="IPR002110">
    <property type="entry name" value="Ankyrin_rpt"/>
</dbReference>
<keyword evidence="1" id="KW-0378">Hydrolase</keyword>
<feature type="repeat" description="ANK" evidence="2">
    <location>
        <begin position="51"/>
        <end position="83"/>
    </location>
</feature>
<evidence type="ECO:0000313" key="5">
    <source>
        <dbReference type="Proteomes" id="UP000193380"/>
    </source>
</evidence>
<accession>A0A060Z1S9</accession>
<organism evidence="4 5">
    <name type="scientific">Oncorhynchus mykiss</name>
    <name type="common">Rainbow trout</name>
    <name type="synonym">Salmo gairdneri</name>
    <dbReference type="NCBI Taxonomy" id="8022"/>
    <lineage>
        <taxon>Eukaryota</taxon>
        <taxon>Metazoa</taxon>
        <taxon>Chordata</taxon>
        <taxon>Craniata</taxon>
        <taxon>Vertebrata</taxon>
        <taxon>Euteleostomi</taxon>
        <taxon>Actinopterygii</taxon>
        <taxon>Neopterygii</taxon>
        <taxon>Teleostei</taxon>
        <taxon>Protacanthopterygii</taxon>
        <taxon>Salmoniformes</taxon>
        <taxon>Salmonidae</taxon>
        <taxon>Salmoninae</taxon>
        <taxon>Oncorhynchus</taxon>
    </lineage>
</organism>
<dbReference type="InterPro" id="IPR036770">
    <property type="entry name" value="Ankyrin_rpt-contain_sf"/>
</dbReference>
<dbReference type="Pfam" id="PF12796">
    <property type="entry name" value="Ank_2"/>
    <property type="match status" value="1"/>
</dbReference>
<dbReference type="STRING" id="8022.A0A060Z1S9"/>
<dbReference type="GO" id="GO:0035965">
    <property type="term" value="P:cardiolipin acyl-chain remodeling"/>
    <property type="evidence" value="ECO:0007669"/>
    <property type="project" value="TreeGrafter"/>
</dbReference>
<keyword evidence="2" id="KW-0040">ANK repeat</keyword>
<sequence>MCRTLLERGCLVNYLSKTGESALHVLTKRGRFDASMVLLTHGGEPNLKGQDGNTALHLAMKMDHMELIKALIVFGADVEIHNDLGETPGLIAARTSKGEREEREEGGKREDGGEGETPGLKASRTSKGSNRKVLLDMLCSVGVQRCAPPSSPLNSHPPPKKVASSPGIGKAPPSSIPKCLSDPSPPGDIQYVSSISE</sequence>
<dbReference type="AlphaFoldDB" id="A0A060Z1S9"/>
<dbReference type="PANTHER" id="PTHR24139:SF34">
    <property type="entry name" value="85_88 KDA CALCIUM-INDEPENDENT PHOSPHOLIPASE A2"/>
    <property type="match status" value="1"/>
</dbReference>
<evidence type="ECO:0000313" key="4">
    <source>
        <dbReference type="EMBL" id="CDQ98043.1"/>
    </source>
</evidence>
<dbReference type="InterPro" id="IPR047148">
    <property type="entry name" value="PLPL9"/>
</dbReference>
<dbReference type="SUPFAM" id="SSF48403">
    <property type="entry name" value="Ankyrin repeat"/>
    <property type="match status" value="1"/>
</dbReference>
<proteinExistence type="predicted"/>
<dbReference type="PANTHER" id="PTHR24139">
    <property type="entry name" value="CALCIUM-INDEPENDENT PHOSPHOLIPASE A2"/>
    <property type="match status" value="1"/>
</dbReference>
<protein>
    <submittedName>
        <fullName evidence="4">Uncharacterized protein</fullName>
    </submittedName>
</protein>
<gene>
    <name evidence="4" type="ORF">GSONMT00049503001</name>
</gene>
<dbReference type="GO" id="GO:0047499">
    <property type="term" value="F:calcium-independent phospholipase A2 activity"/>
    <property type="evidence" value="ECO:0007669"/>
    <property type="project" value="InterPro"/>
</dbReference>
<dbReference type="EMBL" id="FR934629">
    <property type="protein sequence ID" value="CDQ98043.1"/>
    <property type="molecule type" value="Genomic_DNA"/>
</dbReference>